<reference evidence="1 2" key="1">
    <citation type="submission" date="2014-12" db="EMBL/GenBank/DDBJ databases">
        <title>Comparative genomics of the lactic acid bacteria isolated from the honey bee gut.</title>
        <authorList>
            <person name="Ellegaard K.M."/>
            <person name="Tamarit D."/>
            <person name="Javelind E."/>
            <person name="Olofsson T."/>
            <person name="Andersson S.G."/>
            <person name="Vasquez A."/>
        </authorList>
    </citation>
    <scope>NUCLEOTIDE SEQUENCE [LARGE SCALE GENOMIC DNA]</scope>
    <source>
        <strain evidence="1 2">Hon2</strain>
    </source>
</reference>
<dbReference type="RefSeq" id="WP_045922191.1">
    <property type="nucleotide sequence ID" value="NZ_JANUHE010000002.1"/>
</dbReference>
<dbReference type="OrthoDB" id="5469at2"/>
<dbReference type="Pfam" id="PF06257">
    <property type="entry name" value="VEG"/>
    <property type="match status" value="1"/>
</dbReference>
<dbReference type="AlphaFoldDB" id="A0A0F4KXV6"/>
<organism evidence="1 2">
    <name type="scientific">Bombilactobacillus mellis</name>
    <dbReference type="NCBI Taxonomy" id="1218508"/>
    <lineage>
        <taxon>Bacteria</taxon>
        <taxon>Bacillati</taxon>
        <taxon>Bacillota</taxon>
        <taxon>Bacilli</taxon>
        <taxon>Lactobacillales</taxon>
        <taxon>Lactobacillaceae</taxon>
        <taxon>Bombilactobacillus</taxon>
    </lineage>
</organism>
<evidence type="ECO:0000313" key="2">
    <source>
        <dbReference type="Proteomes" id="UP000033695"/>
    </source>
</evidence>
<proteinExistence type="predicted"/>
<dbReference type="STRING" id="1218508.JG29_02940"/>
<dbReference type="GO" id="GO:0006355">
    <property type="term" value="P:regulation of DNA-templated transcription"/>
    <property type="evidence" value="ECO:0007669"/>
    <property type="project" value="InterPro"/>
</dbReference>
<dbReference type="HOGENOM" id="CLU_153735_1_0_9"/>
<dbReference type="Gene3D" id="2.30.30.100">
    <property type="match status" value="1"/>
</dbReference>
<evidence type="ECO:0008006" key="3">
    <source>
        <dbReference type="Google" id="ProtNLM"/>
    </source>
</evidence>
<dbReference type="PANTHER" id="PTHR40026:SF1">
    <property type="entry name" value="PROTEIN VEG"/>
    <property type="match status" value="1"/>
</dbReference>
<dbReference type="PIRSF" id="PIRSF037257">
    <property type="entry name" value="DUF1021"/>
    <property type="match status" value="1"/>
</dbReference>
<dbReference type="PANTHER" id="PTHR40026">
    <property type="entry name" value="PROTEIN VEG"/>
    <property type="match status" value="1"/>
</dbReference>
<dbReference type="InterPro" id="IPR009366">
    <property type="entry name" value="Protein_Veg"/>
</dbReference>
<protein>
    <recommendedName>
        <fullName evidence="3">Veg protein</fullName>
    </recommendedName>
</protein>
<keyword evidence="2" id="KW-1185">Reference proteome</keyword>
<dbReference type="EMBL" id="JXBZ01000002">
    <property type="protein sequence ID" value="KJY51245.1"/>
    <property type="molecule type" value="Genomic_DNA"/>
</dbReference>
<dbReference type="PATRIC" id="fig|1218508.4.peg.302"/>
<name>A0A0F4KXV6_9LACO</name>
<sequence>MPASFASIKRGLDGHIGDGITVIAQAGRKRVTRRHGKLAETFHSVFVVDLDPTENSFERVSYSYVDLLTKSIELTFD</sequence>
<dbReference type="Proteomes" id="UP000033695">
    <property type="component" value="Unassembled WGS sequence"/>
</dbReference>
<accession>A0A0F4KXV6</accession>
<evidence type="ECO:0000313" key="1">
    <source>
        <dbReference type="EMBL" id="KJY51245.1"/>
    </source>
</evidence>
<comment type="caution">
    <text evidence="1">The sequence shown here is derived from an EMBL/GenBank/DDBJ whole genome shotgun (WGS) entry which is preliminary data.</text>
</comment>
<gene>
    <name evidence="1" type="ORF">JG29_02940</name>
</gene>